<comment type="caution">
    <text evidence="1">The sequence shown here is derived from an EMBL/GenBank/DDBJ whole genome shotgun (WGS) entry which is preliminary data.</text>
</comment>
<dbReference type="EMBL" id="MHHZ01000022">
    <property type="protein sequence ID" value="OGY41083.1"/>
    <property type="molecule type" value="Genomic_DNA"/>
</dbReference>
<name>A0A1G1XLY0_9BACT</name>
<dbReference type="AlphaFoldDB" id="A0A1G1XLY0"/>
<protein>
    <submittedName>
        <fullName evidence="1">Uncharacterized protein</fullName>
    </submittedName>
</protein>
<sequence>MKDPRNKELFLDQLKKTPIIQVCCEKTGISRATLYRWKAKDKGFAEKLNKALGEGTELVNDCAESMLISAIKDKNIGAIKYWLNNKCPGYMPKLELSGKVKVENEALSEEQKSLIKKALELSGLNINDPKYDKYK</sequence>
<dbReference type="Proteomes" id="UP000176498">
    <property type="component" value="Unassembled WGS sequence"/>
</dbReference>
<dbReference type="Gene3D" id="1.10.10.60">
    <property type="entry name" value="Homeodomain-like"/>
    <property type="match status" value="1"/>
</dbReference>
<gene>
    <name evidence="1" type="ORF">A2Y82_01610</name>
</gene>
<evidence type="ECO:0000313" key="2">
    <source>
        <dbReference type="Proteomes" id="UP000176498"/>
    </source>
</evidence>
<proteinExistence type="predicted"/>
<accession>A0A1G1XLY0</accession>
<organism evidence="1 2">
    <name type="scientific">Candidatus Buchananbacteria bacterium RBG_13_36_9</name>
    <dbReference type="NCBI Taxonomy" id="1797530"/>
    <lineage>
        <taxon>Bacteria</taxon>
        <taxon>Candidatus Buchananiibacteriota</taxon>
    </lineage>
</organism>
<reference evidence="1 2" key="1">
    <citation type="journal article" date="2016" name="Nat. Commun.">
        <title>Thousands of microbial genomes shed light on interconnected biogeochemical processes in an aquifer system.</title>
        <authorList>
            <person name="Anantharaman K."/>
            <person name="Brown C.T."/>
            <person name="Hug L.A."/>
            <person name="Sharon I."/>
            <person name="Castelle C.J."/>
            <person name="Probst A.J."/>
            <person name="Thomas B.C."/>
            <person name="Singh A."/>
            <person name="Wilkins M.J."/>
            <person name="Karaoz U."/>
            <person name="Brodie E.L."/>
            <person name="Williams K.H."/>
            <person name="Hubbard S.S."/>
            <person name="Banfield J.F."/>
        </authorList>
    </citation>
    <scope>NUCLEOTIDE SEQUENCE [LARGE SCALE GENOMIC DNA]</scope>
</reference>
<evidence type="ECO:0000313" key="1">
    <source>
        <dbReference type="EMBL" id="OGY41083.1"/>
    </source>
</evidence>